<dbReference type="Proteomes" id="UP001196413">
    <property type="component" value="Unassembled WGS sequence"/>
</dbReference>
<keyword evidence="2" id="KW-1185">Reference proteome</keyword>
<sequence>MVDLCEKEAYTCSLRKNSMQKAVATLFGRTTISTDCASCREEVWLNGPDGNIQTALFTNFVTSFRTNLPTRCL</sequence>
<organism evidence="1 2">
    <name type="scientific">Parelaphostrongylus tenuis</name>
    <name type="common">Meningeal worm</name>
    <dbReference type="NCBI Taxonomy" id="148309"/>
    <lineage>
        <taxon>Eukaryota</taxon>
        <taxon>Metazoa</taxon>
        <taxon>Ecdysozoa</taxon>
        <taxon>Nematoda</taxon>
        <taxon>Chromadorea</taxon>
        <taxon>Rhabditida</taxon>
        <taxon>Rhabditina</taxon>
        <taxon>Rhabditomorpha</taxon>
        <taxon>Strongyloidea</taxon>
        <taxon>Metastrongylidae</taxon>
        <taxon>Parelaphostrongylus</taxon>
    </lineage>
</organism>
<evidence type="ECO:0000313" key="1">
    <source>
        <dbReference type="EMBL" id="KAJ1370238.1"/>
    </source>
</evidence>
<dbReference type="AlphaFoldDB" id="A0AAD5WI37"/>
<name>A0AAD5WI37_PARTN</name>
<evidence type="ECO:0000313" key="2">
    <source>
        <dbReference type="Proteomes" id="UP001196413"/>
    </source>
</evidence>
<gene>
    <name evidence="1" type="ORF">KIN20_031927</name>
</gene>
<accession>A0AAD5WI37</accession>
<comment type="caution">
    <text evidence="1">The sequence shown here is derived from an EMBL/GenBank/DDBJ whole genome shotgun (WGS) entry which is preliminary data.</text>
</comment>
<dbReference type="EMBL" id="JAHQIW010006757">
    <property type="protein sequence ID" value="KAJ1370238.1"/>
    <property type="molecule type" value="Genomic_DNA"/>
</dbReference>
<reference evidence="1" key="1">
    <citation type="submission" date="2021-06" db="EMBL/GenBank/DDBJ databases">
        <title>Parelaphostrongylus tenuis whole genome reference sequence.</title>
        <authorList>
            <person name="Garwood T.J."/>
            <person name="Larsen P.A."/>
            <person name="Fountain-Jones N.M."/>
            <person name="Garbe J.R."/>
            <person name="Macchietto M.G."/>
            <person name="Kania S.A."/>
            <person name="Gerhold R.W."/>
            <person name="Richards J.E."/>
            <person name="Wolf T.M."/>
        </authorList>
    </citation>
    <scope>NUCLEOTIDE SEQUENCE</scope>
    <source>
        <strain evidence="1">MNPRO001-30</strain>
        <tissue evidence="1">Meninges</tissue>
    </source>
</reference>
<protein>
    <submittedName>
        <fullName evidence="1">Uncharacterized protein</fullName>
    </submittedName>
</protein>
<proteinExistence type="predicted"/>